<feature type="compositionally biased region" description="Low complexity" evidence="5">
    <location>
        <begin position="253"/>
        <end position="280"/>
    </location>
</feature>
<comment type="function">
    <text evidence="1">Important for the epidermal barrier integrity.</text>
</comment>
<dbReference type="PANTHER" id="PTHR23207">
    <property type="entry name" value="CORNEODESMOSIN"/>
    <property type="match status" value="1"/>
</dbReference>
<dbReference type="Proteomes" id="UP000002280">
    <property type="component" value="Chromosome 2"/>
</dbReference>
<dbReference type="InParanoid" id="F6RTT2"/>
<dbReference type="HOGENOM" id="CLU_830387_0_0_1"/>
<proteinExistence type="predicted"/>
<evidence type="ECO:0000313" key="7">
    <source>
        <dbReference type="Proteomes" id="UP000002280"/>
    </source>
</evidence>
<feature type="region of interest" description="Disordered" evidence="5">
    <location>
        <begin position="26"/>
        <end position="45"/>
    </location>
</feature>
<keyword evidence="7" id="KW-1185">Reference proteome</keyword>
<dbReference type="PANTHER" id="PTHR23207:SF2">
    <property type="entry name" value="CORNEODESMOSIN"/>
    <property type="match status" value="1"/>
</dbReference>
<evidence type="ECO:0000256" key="4">
    <source>
        <dbReference type="ARBA" id="ARBA00022525"/>
    </source>
</evidence>
<dbReference type="eggNOG" id="ENOG502SQ6F">
    <property type="taxonomic scope" value="Eukaryota"/>
</dbReference>
<evidence type="ECO:0000256" key="1">
    <source>
        <dbReference type="ARBA" id="ARBA00004080"/>
    </source>
</evidence>
<evidence type="ECO:0000256" key="5">
    <source>
        <dbReference type="SAM" id="MobiDB-lite"/>
    </source>
</evidence>
<dbReference type="FunCoup" id="F6RTT2">
    <property type="interactions" value="28"/>
</dbReference>
<dbReference type="AlphaFoldDB" id="F6RTT2"/>
<dbReference type="OMA" id="LINSQPC"/>
<dbReference type="Ensembl" id="ENSMODT00000033295.2">
    <property type="protein sequence ID" value="ENSMODP00000031722.2"/>
    <property type="gene ID" value="ENSMODG00000023799.2"/>
</dbReference>
<organism evidence="6 7">
    <name type="scientific">Monodelphis domestica</name>
    <name type="common">Gray short-tailed opossum</name>
    <dbReference type="NCBI Taxonomy" id="13616"/>
    <lineage>
        <taxon>Eukaryota</taxon>
        <taxon>Metazoa</taxon>
        <taxon>Chordata</taxon>
        <taxon>Craniata</taxon>
        <taxon>Vertebrata</taxon>
        <taxon>Euteleostomi</taxon>
        <taxon>Mammalia</taxon>
        <taxon>Metatheria</taxon>
        <taxon>Didelphimorphia</taxon>
        <taxon>Didelphidae</taxon>
        <taxon>Monodelphis</taxon>
    </lineage>
</organism>
<dbReference type="STRING" id="13616.ENSMODP00000031722"/>
<dbReference type="GeneTree" id="ENSGT00730000111474"/>
<dbReference type="GO" id="GO:0043589">
    <property type="term" value="P:skin morphogenesis"/>
    <property type="evidence" value="ECO:0007669"/>
    <property type="project" value="InterPro"/>
</dbReference>
<dbReference type="Bgee" id="ENSMODG00000023799">
    <property type="expression patterns" value="Expressed in endometrium and 5 other cell types or tissues"/>
</dbReference>
<evidence type="ECO:0000256" key="3">
    <source>
        <dbReference type="ARBA" id="ARBA00019952"/>
    </source>
</evidence>
<evidence type="ECO:0000313" key="6">
    <source>
        <dbReference type="Ensembl" id="ENSMODP00000031722.2"/>
    </source>
</evidence>
<evidence type="ECO:0000256" key="2">
    <source>
        <dbReference type="ARBA" id="ARBA00004613"/>
    </source>
</evidence>
<dbReference type="InterPro" id="IPR026087">
    <property type="entry name" value="Corneodesmosin"/>
</dbReference>
<name>F6RTT2_MONDO</name>
<sequence length="331" mass="32750">SSSNGGSSSTSYQVFSGSNNPYSHCSGFPLPSSSSSSHSISGGHKPVVVVVEQHGSGGNRVVGGSPCSNGGAPGKPCSPITSSNSYGSYEVVGGSSNSYLVPGMTYSKGKIYPVGYFSKENPPKGSPGVPNFAAGPPISEGKYFSSNPFISSHGSSVSYQSGSSSPIIIYRPVGTGGVQTGTSVLKPCGSGSQISVGPCSSSSISVSQSSSSGSSNLINSQPCGSGYQGSKGPCSSSGSNSLSSSNVIFKPCGSSSSSSGNPCGSLSSSSFGSGVSQGSSQIDVSAGAKPCGPSTIPCRSIRDLLTQVKPLGPQLVDPEVFLPQGEPLKSS</sequence>
<accession>F6RTT2</accession>
<keyword evidence="4" id="KW-0964">Secreted</keyword>
<comment type="subcellular location">
    <subcellularLocation>
        <location evidence="2">Secreted</location>
    </subcellularLocation>
</comment>
<reference evidence="6 7" key="1">
    <citation type="journal article" date="2007" name="Nature">
        <title>Genome of the marsupial Monodelphis domestica reveals innovation in non-coding sequences.</title>
        <authorList>
            <person name="Mikkelsen T.S."/>
            <person name="Wakefield M.J."/>
            <person name="Aken B."/>
            <person name="Amemiya C.T."/>
            <person name="Chang J.L."/>
            <person name="Duke S."/>
            <person name="Garber M."/>
            <person name="Gentles A.J."/>
            <person name="Goodstadt L."/>
            <person name="Heger A."/>
            <person name="Jurka J."/>
            <person name="Kamal M."/>
            <person name="Mauceli E."/>
            <person name="Searle S.M."/>
            <person name="Sharpe T."/>
            <person name="Baker M.L."/>
            <person name="Batzer M.A."/>
            <person name="Benos P.V."/>
            <person name="Belov K."/>
            <person name="Clamp M."/>
            <person name="Cook A."/>
            <person name="Cuff J."/>
            <person name="Das R."/>
            <person name="Davidow L."/>
            <person name="Deakin J.E."/>
            <person name="Fazzari M.J."/>
            <person name="Glass J.L."/>
            <person name="Grabherr M."/>
            <person name="Greally J.M."/>
            <person name="Gu W."/>
            <person name="Hore T.A."/>
            <person name="Huttley G.A."/>
            <person name="Kleber M."/>
            <person name="Jirtle R.L."/>
            <person name="Koina E."/>
            <person name="Lee J.T."/>
            <person name="Mahony S."/>
            <person name="Marra M.A."/>
            <person name="Miller R.D."/>
            <person name="Nicholls R.D."/>
            <person name="Oda M."/>
            <person name="Papenfuss A.T."/>
            <person name="Parra Z.E."/>
            <person name="Pollock D.D."/>
            <person name="Ray D.A."/>
            <person name="Schein J.E."/>
            <person name="Speed T.P."/>
            <person name="Thompson K."/>
            <person name="VandeBerg J.L."/>
            <person name="Wade C.M."/>
            <person name="Walker J.A."/>
            <person name="Waters P.D."/>
            <person name="Webber C."/>
            <person name="Weidman J.R."/>
            <person name="Xie X."/>
            <person name="Zody M.C."/>
            <person name="Baldwin J."/>
            <person name="Abdouelleil A."/>
            <person name="Abdulkadir J."/>
            <person name="Abebe A."/>
            <person name="Abera B."/>
            <person name="Abreu J."/>
            <person name="Acer S.C."/>
            <person name="Aftuck L."/>
            <person name="Alexander A."/>
            <person name="An P."/>
            <person name="Anderson E."/>
            <person name="Anderson S."/>
            <person name="Arachi H."/>
            <person name="Azer M."/>
            <person name="Bachantsang P."/>
            <person name="Barry A."/>
            <person name="Bayul T."/>
            <person name="Berlin A."/>
            <person name="Bessette D."/>
            <person name="Bloom T."/>
            <person name="Bloom T."/>
            <person name="Boguslavskiy L."/>
            <person name="Bonnet C."/>
            <person name="Boukhgalter B."/>
            <person name="Bourzgui I."/>
            <person name="Brown A."/>
            <person name="Cahill P."/>
            <person name="Channer S."/>
            <person name="Cheshatsang Y."/>
            <person name="Chuda L."/>
            <person name="Citroen M."/>
            <person name="Collymore A."/>
            <person name="Cooke P."/>
            <person name="Costello M."/>
            <person name="D'Aco K."/>
            <person name="Daza R."/>
            <person name="De Haan G."/>
            <person name="DeGray S."/>
            <person name="DeMaso C."/>
            <person name="Dhargay N."/>
            <person name="Dooley K."/>
            <person name="Dooley E."/>
            <person name="Doricent M."/>
            <person name="Dorje P."/>
            <person name="Dorjee K."/>
            <person name="Dupes A."/>
            <person name="Elong R."/>
            <person name="Falk J."/>
            <person name="Farina A."/>
            <person name="Faro S."/>
            <person name="Ferguson D."/>
            <person name="Fisher S."/>
            <person name="Foley C.D."/>
            <person name="Franke A."/>
            <person name="Friedrich D."/>
            <person name="Gadbois L."/>
            <person name="Gearin G."/>
            <person name="Gearin C.R."/>
            <person name="Giannoukos G."/>
            <person name="Goode T."/>
            <person name="Graham J."/>
            <person name="Grandbois E."/>
            <person name="Grewal S."/>
            <person name="Gyaltsen K."/>
            <person name="Hafez N."/>
            <person name="Hagos B."/>
            <person name="Hall J."/>
            <person name="Henson C."/>
            <person name="Hollinger A."/>
            <person name="Honan T."/>
            <person name="Huard M.D."/>
            <person name="Hughes L."/>
            <person name="Hurhula B."/>
            <person name="Husby M.E."/>
            <person name="Kamat A."/>
            <person name="Kanga B."/>
            <person name="Kashin S."/>
            <person name="Khazanovich D."/>
            <person name="Kisner P."/>
            <person name="Lance K."/>
            <person name="Lara M."/>
            <person name="Lee W."/>
            <person name="Lennon N."/>
            <person name="Letendre F."/>
            <person name="LeVine R."/>
            <person name="Lipovsky A."/>
            <person name="Liu X."/>
            <person name="Liu J."/>
            <person name="Liu S."/>
            <person name="Lokyitsang T."/>
            <person name="Lokyitsang Y."/>
            <person name="Lubonja R."/>
            <person name="Lui A."/>
            <person name="MacDonald P."/>
            <person name="Magnisalis V."/>
            <person name="Maru K."/>
            <person name="Matthews C."/>
            <person name="McCusker W."/>
            <person name="McDonough S."/>
            <person name="Mehta T."/>
            <person name="Meldrim J."/>
            <person name="Meneus L."/>
            <person name="Mihai O."/>
            <person name="Mihalev A."/>
            <person name="Mihova T."/>
            <person name="Mittelman R."/>
            <person name="Mlenga V."/>
            <person name="Montmayeur A."/>
            <person name="Mulrain L."/>
            <person name="Navidi A."/>
            <person name="Naylor J."/>
            <person name="Negash T."/>
            <person name="Nguyen T."/>
            <person name="Nguyen N."/>
            <person name="Nicol R."/>
            <person name="Norbu C."/>
            <person name="Norbu N."/>
            <person name="Novod N."/>
            <person name="O'Neill B."/>
            <person name="Osman S."/>
            <person name="Markiewicz E."/>
            <person name="Oyono O.L."/>
            <person name="Patti C."/>
            <person name="Phunkhang P."/>
            <person name="Pierre F."/>
            <person name="Priest M."/>
            <person name="Raghuraman S."/>
            <person name="Rege F."/>
            <person name="Reyes R."/>
            <person name="Rise C."/>
            <person name="Rogov P."/>
            <person name="Ross K."/>
            <person name="Ryan E."/>
            <person name="Settipalli S."/>
            <person name="Shea T."/>
            <person name="Sherpa N."/>
            <person name="Shi L."/>
            <person name="Shih D."/>
            <person name="Sparrow T."/>
            <person name="Spaulding J."/>
            <person name="Stalker J."/>
            <person name="Stange-Thomann N."/>
            <person name="Stavropoulos S."/>
            <person name="Stone C."/>
            <person name="Strader C."/>
            <person name="Tesfaye S."/>
            <person name="Thomson T."/>
            <person name="Thoulutsang Y."/>
            <person name="Thoulutsang D."/>
            <person name="Topham K."/>
            <person name="Topping I."/>
            <person name="Tsamla T."/>
            <person name="Vassiliev H."/>
            <person name="Vo A."/>
            <person name="Wangchuk T."/>
            <person name="Wangdi T."/>
            <person name="Weiand M."/>
            <person name="Wilkinson J."/>
            <person name="Wilson A."/>
            <person name="Yadav S."/>
            <person name="Young G."/>
            <person name="Yu Q."/>
            <person name="Zembek L."/>
            <person name="Zhong D."/>
            <person name="Zimmer A."/>
            <person name="Zwirko Z."/>
            <person name="Jaffe D.B."/>
            <person name="Alvarez P."/>
            <person name="Brockman W."/>
            <person name="Butler J."/>
            <person name="Chin C."/>
            <person name="Gnerre S."/>
            <person name="MacCallum I."/>
            <person name="Graves J.A."/>
            <person name="Ponting C.P."/>
            <person name="Breen M."/>
            <person name="Samollow P.B."/>
            <person name="Lander E.S."/>
            <person name="Lindblad-Toh K."/>
        </authorList>
    </citation>
    <scope>NUCLEOTIDE SEQUENCE [LARGE SCALE GENOMIC DNA]</scope>
</reference>
<feature type="compositionally biased region" description="Low complexity" evidence="5">
    <location>
        <begin position="230"/>
        <end position="245"/>
    </location>
</feature>
<feature type="region of interest" description="Disordered" evidence="5">
    <location>
        <begin position="312"/>
        <end position="331"/>
    </location>
</feature>
<reference evidence="6" key="2">
    <citation type="submission" date="2025-08" db="UniProtKB">
        <authorList>
            <consortium name="Ensembl"/>
        </authorList>
    </citation>
    <scope>IDENTIFICATION</scope>
</reference>
<feature type="region of interest" description="Disordered" evidence="5">
    <location>
        <begin position="222"/>
        <end position="293"/>
    </location>
</feature>
<reference evidence="6" key="3">
    <citation type="submission" date="2025-09" db="UniProtKB">
        <authorList>
            <consortium name="Ensembl"/>
        </authorList>
    </citation>
    <scope>IDENTIFICATION</scope>
</reference>
<dbReference type="GO" id="GO:0005576">
    <property type="term" value="C:extracellular region"/>
    <property type="evidence" value="ECO:0007669"/>
    <property type="project" value="UniProtKB-SubCell"/>
</dbReference>
<protein>
    <recommendedName>
        <fullName evidence="3">Corneodesmosin</fullName>
    </recommendedName>
</protein>